<evidence type="ECO:0000313" key="2">
    <source>
        <dbReference type="EMBL" id="SEQ92567.1"/>
    </source>
</evidence>
<dbReference type="AlphaFoldDB" id="A0A1H9K0Q7"/>
<protein>
    <recommendedName>
        <fullName evidence="4">TraH protein</fullName>
    </recommendedName>
</protein>
<dbReference type="Proteomes" id="UP000199267">
    <property type="component" value="Unassembled WGS sequence"/>
</dbReference>
<gene>
    <name evidence="2" type="ORF">SAMN04244573_02528</name>
</gene>
<evidence type="ECO:0000256" key="1">
    <source>
        <dbReference type="SAM" id="MobiDB-lite"/>
    </source>
</evidence>
<feature type="compositionally biased region" description="Acidic residues" evidence="1">
    <location>
        <begin position="27"/>
        <end position="42"/>
    </location>
</feature>
<name>A0A1H9K0Q7_9GAMM</name>
<reference evidence="2 3" key="1">
    <citation type="submission" date="2016-10" db="EMBL/GenBank/DDBJ databases">
        <authorList>
            <person name="de Groot N.N."/>
        </authorList>
    </citation>
    <scope>NUCLEOTIDE SEQUENCE [LARGE SCALE GENOMIC DNA]</scope>
    <source>
        <strain evidence="2 3">DSM 378</strain>
    </source>
</reference>
<dbReference type="EMBL" id="FOFJ01000022">
    <property type="protein sequence ID" value="SEQ92567.1"/>
    <property type="molecule type" value="Genomic_DNA"/>
</dbReference>
<sequence length="138" mass="15262">MSELTEDELLAQALAAMDSTPPGEVEATPEEPPEPPMDEGLEFAEAPPEPEFLNDSAPSMVDESPFAPLVEPQSLVLQELDANRRPKARTVCERCPNSVWFSSPTELKCYCRVMFLVTWSTKEPNQLTGCDGMFLGQE</sequence>
<organism evidence="2 3">
    <name type="scientific">Azotobacter beijerinckii</name>
    <dbReference type="NCBI Taxonomy" id="170623"/>
    <lineage>
        <taxon>Bacteria</taxon>
        <taxon>Pseudomonadati</taxon>
        <taxon>Pseudomonadota</taxon>
        <taxon>Gammaproteobacteria</taxon>
        <taxon>Pseudomonadales</taxon>
        <taxon>Pseudomonadaceae</taxon>
        <taxon>Azotobacter</taxon>
    </lineage>
</organism>
<feature type="region of interest" description="Disordered" evidence="1">
    <location>
        <begin position="1"/>
        <end position="65"/>
    </location>
</feature>
<accession>A0A1H9K0Q7</accession>
<evidence type="ECO:0000313" key="3">
    <source>
        <dbReference type="Proteomes" id="UP000199267"/>
    </source>
</evidence>
<evidence type="ECO:0008006" key="4">
    <source>
        <dbReference type="Google" id="ProtNLM"/>
    </source>
</evidence>
<proteinExistence type="predicted"/>